<keyword evidence="2 3" id="KW-0808">Transferase</keyword>
<evidence type="ECO:0000256" key="2">
    <source>
        <dbReference type="ARBA" id="ARBA00022679"/>
    </source>
</evidence>
<dbReference type="OrthoDB" id="9797795at2"/>
<dbReference type="GO" id="GO:0009244">
    <property type="term" value="P:lipopolysaccharide core region biosynthetic process"/>
    <property type="evidence" value="ECO:0007669"/>
    <property type="project" value="TreeGrafter"/>
</dbReference>
<dbReference type="Gene3D" id="3.40.50.2000">
    <property type="entry name" value="Glycogen Phosphorylase B"/>
    <property type="match status" value="2"/>
</dbReference>
<dbReference type="RefSeq" id="WP_147203416.1">
    <property type="nucleotide sequence ID" value="NZ_BJYT01000006.1"/>
</dbReference>
<reference evidence="3 4" key="1">
    <citation type="submission" date="2019-07" db="EMBL/GenBank/DDBJ databases">
        <title>Whole genome shotgun sequence of Segetibacter aerophilus NBRC 106135.</title>
        <authorList>
            <person name="Hosoyama A."/>
            <person name="Uohara A."/>
            <person name="Ohji S."/>
            <person name="Ichikawa N."/>
        </authorList>
    </citation>
    <scope>NUCLEOTIDE SEQUENCE [LARGE SCALE GENOMIC DNA]</scope>
    <source>
        <strain evidence="3 4">NBRC 106135</strain>
    </source>
</reference>
<keyword evidence="1" id="KW-0328">Glycosyltransferase</keyword>
<evidence type="ECO:0000313" key="3">
    <source>
        <dbReference type="EMBL" id="GEO09288.1"/>
    </source>
</evidence>
<proteinExistence type="predicted"/>
<dbReference type="PANTHER" id="PTHR30160">
    <property type="entry name" value="TETRAACYLDISACCHARIDE 4'-KINASE-RELATED"/>
    <property type="match status" value="1"/>
</dbReference>
<dbReference type="EMBL" id="BJYT01000006">
    <property type="protein sequence ID" value="GEO09288.1"/>
    <property type="molecule type" value="Genomic_DNA"/>
</dbReference>
<dbReference type="InterPro" id="IPR051199">
    <property type="entry name" value="LPS_LOS_Heptosyltrfase"/>
</dbReference>
<dbReference type="PANTHER" id="PTHR30160:SF1">
    <property type="entry name" value="LIPOPOLYSACCHARIDE 1,2-N-ACETYLGLUCOSAMINETRANSFERASE-RELATED"/>
    <property type="match status" value="1"/>
</dbReference>
<organism evidence="3 4">
    <name type="scientific">Segetibacter aerophilus</name>
    <dbReference type="NCBI Taxonomy" id="670293"/>
    <lineage>
        <taxon>Bacteria</taxon>
        <taxon>Pseudomonadati</taxon>
        <taxon>Bacteroidota</taxon>
        <taxon>Chitinophagia</taxon>
        <taxon>Chitinophagales</taxon>
        <taxon>Chitinophagaceae</taxon>
        <taxon>Segetibacter</taxon>
    </lineage>
</organism>
<dbReference type="Proteomes" id="UP000321513">
    <property type="component" value="Unassembled WGS sequence"/>
</dbReference>
<keyword evidence="4" id="KW-1185">Reference proteome</keyword>
<name>A0A512BBE1_9BACT</name>
<dbReference type="InterPro" id="IPR002201">
    <property type="entry name" value="Glyco_trans_9"/>
</dbReference>
<evidence type="ECO:0000256" key="1">
    <source>
        <dbReference type="ARBA" id="ARBA00022676"/>
    </source>
</evidence>
<dbReference type="CDD" id="cd03789">
    <property type="entry name" value="GT9_LPS_heptosyltransferase"/>
    <property type="match status" value="1"/>
</dbReference>
<accession>A0A512BBE1</accession>
<evidence type="ECO:0000313" key="4">
    <source>
        <dbReference type="Proteomes" id="UP000321513"/>
    </source>
</evidence>
<sequence>MKLEGIKKIVVFRALQIGDMLCSIPAIRALKQAYPEAEITLVGLPWAKMLIERFPGYFHSLLTFPGYPGFPEQPVDRVAFPDFLKQVQQEQFDLALQMQGSGVISNPLVDLFFAKRIGGFYTPGNYCPDKELFAEYPSNLHEVNRHLELIKKLGITEASTEMEFPITQKDLEDFANAALPVQEQEYVILHPGARGTNRQWEPAYFAAIGDYCAKNGLQVVVTGTTDELDIVESVIQLMEHKPINAAGKTSLGAVAVLIKNAAALISNCTGVSHIAAALKTKSIVISLDGEPFRWGPLNKELHKTIDWTVTSDLELVKEKLGGLLLLSGLEV</sequence>
<dbReference type="GO" id="GO:0008713">
    <property type="term" value="F:ADP-heptose-lipopolysaccharide heptosyltransferase activity"/>
    <property type="evidence" value="ECO:0007669"/>
    <property type="project" value="TreeGrafter"/>
</dbReference>
<gene>
    <name evidence="3" type="ORF">SAE01_17840</name>
</gene>
<dbReference type="SUPFAM" id="SSF53756">
    <property type="entry name" value="UDP-Glycosyltransferase/glycogen phosphorylase"/>
    <property type="match status" value="1"/>
</dbReference>
<dbReference type="AlphaFoldDB" id="A0A512BBE1"/>
<comment type="caution">
    <text evidence="3">The sequence shown here is derived from an EMBL/GenBank/DDBJ whole genome shotgun (WGS) entry which is preliminary data.</text>
</comment>
<dbReference type="GO" id="GO:0005829">
    <property type="term" value="C:cytosol"/>
    <property type="evidence" value="ECO:0007669"/>
    <property type="project" value="TreeGrafter"/>
</dbReference>
<protein>
    <submittedName>
        <fullName evidence="3">LPS biosynthesis-related glycosyltransferase</fullName>
    </submittedName>
</protein>
<dbReference type="Pfam" id="PF01075">
    <property type="entry name" value="Glyco_transf_9"/>
    <property type="match status" value="1"/>
</dbReference>